<feature type="coiled-coil region" evidence="1">
    <location>
        <begin position="220"/>
        <end position="345"/>
    </location>
</feature>
<sequence length="449" mass="51907">MSTNMSKLIKDLKSLSSKSPGMMPNVISALTSGRNEIATLLNLEKSNEAKLTEISELIRTSQKKNQLKEANLLASNETLKKENSELKAELKSLTQKYYSLSLRRVSLLSENCKLHSEIKQEAGRGRKMDEKGVKGRKGCCGKEKGLEDRNDRLWRKDVEINGVREESKIEVKEKLDGGESFKVKVEKTEKGKAPLQLQLQEEMLKVEVLTGSCASKEEHINKLSLTISQIKDTNEVLEKTVLKQENYIDNLKSQIEQLQEKQVILEKNSEDKDATIQELQEKDAFRTKQIQNHQQEKENWVNDTNCYKTQIEKQNELLLKEEDKIQDLTNRIQVKEDALTKYAEDKLKSDENEKKLLEELSSQKDSLLKSQTEYDEIKQEITELGFGSEYMDHQELKKIIINFKDLYNECKQLKLQTTHPTNFPIEKTKVIRGLFDGFLLLWVLYLFLT</sequence>
<evidence type="ECO:0000256" key="1">
    <source>
        <dbReference type="SAM" id="Coils"/>
    </source>
</evidence>
<name>A0AAD1X1U2_EUPCR</name>
<keyword evidence="3" id="KW-1185">Reference proteome</keyword>
<dbReference type="Proteomes" id="UP001295684">
    <property type="component" value="Unassembled WGS sequence"/>
</dbReference>
<evidence type="ECO:0000313" key="2">
    <source>
        <dbReference type="EMBL" id="CAI2359968.1"/>
    </source>
</evidence>
<evidence type="ECO:0000313" key="3">
    <source>
        <dbReference type="Proteomes" id="UP001295684"/>
    </source>
</evidence>
<proteinExistence type="predicted"/>
<protein>
    <submittedName>
        <fullName evidence="2">Uncharacterized protein</fullName>
    </submittedName>
</protein>
<accession>A0AAD1X1U2</accession>
<gene>
    <name evidence="2" type="ORF">ECRASSUSDP1_LOCUS1263</name>
</gene>
<reference evidence="2" key="1">
    <citation type="submission" date="2023-07" db="EMBL/GenBank/DDBJ databases">
        <authorList>
            <consortium name="AG Swart"/>
            <person name="Singh M."/>
            <person name="Singh A."/>
            <person name="Seah K."/>
            <person name="Emmerich C."/>
        </authorList>
    </citation>
    <scope>NUCLEOTIDE SEQUENCE</scope>
    <source>
        <strain evidence="2">DP1</strain>
    </source>
</reference>
<dbReference type="EMBL" id="CAMPGE010001195">
    <property type="protein sequence ID" value="CAI2359968.1"/>
    <property type="molecule type" value="Genomic_DNA"/>
</dbReference>
<keyword evidence="1" id="KW-0175">Coiled coil</keyword>
<feature type="coiled-coil region" evidence="1">
    <location>
        <begin position="69"/>
        <end position="96"/>
    </location>
</feature>
<organism evidence="2 3">
    <name type="scientific">Euplotes crassus</name>
    <dbReference type="NCBI Taxonomy" id="5936"/>
    <lineage>
        <taxon>Eukaryota</taxon>
        <taxon>Sar</taxon>
        <taxon>Alveolata</taxon>
        <taxon>Ciliophora</taxon>
        <taxon>Intramacronucleata</taxon>
        <taxon>Spirotrichea</taxon>
        <taxon>Hypotrichia</taxon>
        <taxon>Euplotida</taxon>
        <taxon>Euplotidae</taxon>
        <taxon>Moneuplotes</taxon>
    </lineage>
</organism>
<comment type="caution">
    <text evidence="2">The sequence shown here is derived from an EMBL/GenBank/DDBJ whole genome shotgun (WGS) entry which is preliminary data.</text>
</comment>
<dbReference type="AlphaFoldDB" id="A0AAD1X1U2"/>